<evidence type="ECO:0000259" key="2">
    <source>
        <dbReference type="Pfam" id="PF00501"/>
    </source>
</evidence>
<keyword evidence="1" id="KW-0472">Membrane</keyword>
<accession>A0ABY7EER6</accession>
<reference evidence="4" key="1">
    <citation type="submission" date="2022-11" db="EMBL/GenBank/DDBJ databases">
        <title>Centuries of genome instability and evolution in soft-shell clam transmissible cancer (bioRxiv).</title>
        <authorList>
            <person name="Hart S.F.M."/>
            <person name="Yonemitsu M.A."/>
            <person name="Giersch R.M."/>
            <person name="Beal B.F."/>
            <person name="Arriagada G."/>
            <person name="Davis B.W."/>
            <person name="Ostrander E.A."/>
            <person name="Goff S.P."/>
            <person name="Metzger M.J."/>
        </authorList>
    </citation>
    <scope>NUCLEOTIDE SEQUENCE</scope>
    <source>
        <strain evidence="4">MELC-2E11</strain>
        <tissue evidence="4">Siphon/mantle</tissue>
    </source>
</reference>
<evidence type="ECO:0000313" key="5">
    <source>
        <dbReference type="Proteomes" id="UP001164746"/>
    </source>
</evidence>
<dbReference type="InterPro" id="IPR000873">
    <property type="entry name" value="AMP-dep_synth/lig_dom"/>
</dbReference>
<protein>
    <submittedName>
        <fullName evidence="4">YNGI-like protein</fullName>
    </submittedName>
</protein>
<dbReference type="PANTHER" id="PTHR42814">
    <property type="entry name" value="AMP-BINDING DOMAIN-CONTAINING PROTEIN"/>
    <property type="match status" value="1"/>
</dbReference>
<dbReference type="SUPFAM" id="SSF56801">
    <property type="entry name" value="Acetyl-CoA synthetase-like"/>
    <property type="match status" value="1"/>
</dbReference>
<keyword evidence="1" id="KW-0812">Transmembrane</keyword>
<dbReference type="InterPro" id="IPR045851">
    <property type="entry name" value="AMP-bd_C_sf"/>
</dbReference>
<dbReference type="Pfam" id="PF00501">
    <property type="entry name" value="AMP-binding"/>
    <property type="match status" value="1"/>
</dbReference>
<evidence type="ECO:0000259" key="3">
    <source>
        <dbReference type="Pfam" id="PF13193"/>
    </source>
</evidence>
<dbReference type="InterPro" id="IPR025110">
    <property type="entry name" value="AMP-bd_C"/>
</dbReference>
<organism evidence="4 5">
    <name type="scientific">Mya arenaria</name>
    <name type="common">Soft-shell clam</name>
    <dbReference type="NCBI Taxonomy" id="6604"/>
    <lineage>
        <taxon>Eukaryota</taxon>
        <taxon>Metazoa</taxon>
        <taxon>Spiralia</taxon>
        <taxon>Lophotrochozoa</taxon>
        <taxon>Mollusca</taxon>
        <taxon>Bivalvia</taxon>
        <taxon>Autobranchia</taxon>
        <taxon>Heteroconchia</taxon>
        <taxon>Euheterodonta</taxon>
        <taxon>Imparidentia</taxon>
        <taxon>Neoheterodontei</taxon>
        <taxon>Myida</taxon>
        <taxon>Myoidea</taxon>
        <taxon>Myidae</taxon>
        <taxon>Mya</taxon>
    </lineage>
</organism>
<keyword evidence="5" id="KW-1185">Reference proteome</keyword>
<dbReference type="Gene3D" id="3.40.50.12780">
    <property type="entry name" value="N-terminal domain of ligase-like"/>
    <property type="match status" value="1"/>
</dbReference>
<dbReference type="PROSITE" id="PS00455">
    <property type="entry name" value="AMP_BINDING"/>
    <property type="match status" value="1"/>
</dbReference>
<dbReference type="Pfam" id="PF13193">
    <property type="entry name" value="AMP-binding_C"/>
    <property type="match status" value="1"/>
</dbReference>
<name>A0ABY7EER6_MYAAR</name>
<proteinExistence type="predicted"/>
<feature type="domain" description="AMP-binding enzyme C-terminal" evidence="3">
    <location>
        <begin position="468"/>
        <end position="547"/>
    </location>
</feature>
<dbReference type="PANTHER" id="PTHR42814:SF3">
    <property type="entry name" value="BETA-N-ACETYLHEXOSAMINIDASE"/>
    <property type="match status" value="1"/>
</dbReference>
<evidence type="ECO:0000256" key="1">
    <source>
        <dbReference type="SAM" id="Phobius"/>
    </source>
</evidence>
<dbReference type="Proteomes" id="UP001164746">
    <property type="component" value="Chromosome 6"/>
</dbReference>
<keyword evidence="1" id="KW-1133">Transmembrane helix</keyword>
<dbReference type="Gene3D" id="3.30.300.30">
    <property type="match status" value="1"/>
</dbReference>
<dbReference type="InterPro" id="IPR042099">
    <property type="entry name" value="ANL_N_sf"/>
</dbReference>
<gene>
    <name evidence="4" type="ORF">MAR_017592</name>
</gene>
<dbReference type="EMBL" id="CP111017">
    <property type="protein sequence ID" value="WAR07634.1"/>
    <property type="molecule type" value="Genomic_DNA"/>
</dbReference>
<dbReference type="CDD" id="cd04433">
    <property type="entry name" value="AFD_class_I"/>
    <property type="match status" value="1"/>
</dbReference>
<dbReference type="InterPro" id="IPR020845">
    <property type="entry name" value="AMP-binding_CS"/>
</dbReference>
<sequence>MAHIKLTQSYLENTVHFPKDGLNSIKDILEFRARDAGEDEVIVFAAVDGFARQAVTYKELFKKSCQVARSLIALGIKPTEVVAINVRSCPEWLFFVYGAMLAGIIPVGVSFTYADGSDVLELMEKLERCALLFADPGVDSENWRVIQKLVDYFHEDGSAKSSKMPYLRYLIGHEVDTNVMTGVMSFAKFMEEDNTNIAIPDLPDTATAFLFQTSGSTGAPKLVAHSHKMFMSFRQFKMPYSDRSLILFNDRPFTWAGGFPYSPILGRRRVTTHGFAKFPIESKFNTIVKCIQQENCTAMYALPPFVHELISKRNELPTPWPVKYLLTGGQPMTKQLAECVSGVCQNFVCTYGCTELPPLVTGITKNKDDFTEFSCGTINDGEKIAMKIVDDSFNIVQCNAVGEIYLKSEILFLGYFNDTEKTSSVMTEDGWFKTDDLGRMTIDGQLFVLGRKSNMIISGGMNVAPEILERVLNNCPGVASSVIVPVPDQTYYQQLCACIVKQKDYSLTEEQLRNFCVTFHNDKPRLFTVLPKFYLFFDKFPQTLTGKVSRKALTAMVGQMLNTTEKV</sequence>
<feature type="domain" description="AMP-dependent synthetase/ligase" evidence="2">
    <location>
        <begin position="33"/>
        <end position="416"/>
    </location>
</feature>
<evidence type="ECO:0000313" key="4">
    <source>
        <dbReference type="EMBL" id="WAR07634.1"/>
    </source>
</evidence>
<feature type="transmembrane region" description="Helical" evidence="1">
    <location>
        <begin position="92"/>
        <end position="114"/>
    </location>
</feature>